<dbReference type="Gene3D" id="3.10.20.90">
    <property type="entry name" value="Phosphatidylinositol 3-kinase Catalytic Subunit, Chain A, domain 1"/>
    <property type="match status" value="1"/>
</dbReference>
<dbReference type="EMBL" id="CAXAMN010021363">
    <property type="protein sequence ID" value="CAK9058736.1"/>
    <property type="molecule type" value="Genomic_DNA"/>
</dbReference>
<protein>
    <recommendedName>
        <fullName evidence="2">Ubiquitin-like domain-containing protein</fullName>
    </recommendedName>
</protein>
<comment type="caution">
    <text evidence="3">The sequence shown here is derived from an EMBL/GenBank/DDBJ whole genome shotgun (WGS) entry which is preliminary data.</text>
</comment>
<dbReference type="InterPro" id="IPR029071">
    <property type="entry name" value="Ubiquitin-like_domsf"/>
</dbReference>
<organism evidence="3 4">
    <name type="scientific">Durusdinium trenchii</name>
    <dbReference type="NCBI Taxonomy" id="1381693"/>
    <lineage>
        <taxon>Eukaryota</taxon>
        <taxon>Sar</taxon>
        <taxon>Alveolata</taxon>
        <taxon>Dinophyceae</taxon>
        <taxon>Suessiales</taxon>
        <taxon>Symbiodiniaceae</taxon>
        <taxon>Durusdinium</taxon>
    </lineage>
</organism>
<proteinExistence type="predicted"/>
<evidence type="ECO:0000313" key="4">
    <source>
        <dbReference type="Proteomes" id="UP001642484"/>
    </source>
</evidence>
<evidence type="ECO:0000313" key="3">
    <source>
        <dbReference type="EMBL" id="CAK9058736.1"/>
    </source>
</evidence>
<reference evidence="3 4" key="1">
    <citation type="submission" date="2024-02" db="EMBL/GenBank/DDBJ databases">
        <authorList>
            <person name="Chen Y."/>
            <person name="Shah S."/>
            <person name="Dougan E. K."/>
            <person name="Thang M."/>
            <person name="Chan C."/>
        </authorList>
    </citation>
    <scope>NUCLEOTIDE SEQUENCE [LARGE SCALE GENOMIC DNA]</scope>
</reference>
<feature type="domain" description="Ubiquitin-like" evidence="2">
    <location>
        <begin position="10"/>
        <end position="83"/>
    </location>
</feature>
<feature type="region of interest" description="Disordered" evidence="1">
    <location>
        <begin position="315"/>
        <end position="335"/>
    </location>
</feature>
<gene>
    <name evidence="3" type="ORF">CCMP2556_LOCUS28954</name>
</gene>
<accession>A0ABP0N543</accession>
<dbReference type="CDD" id="cd17039">
    <property type="entry name" value="Ubl_ubiquitin_like"/>
    <property type="match status" value="1"/>
</dbReference>
<dbReference type="Proteomes" id="UP001642484">
    <property type="component" value="Unassembled WGS sequence"/>
</dbReference>
<dbReference type="Pfam" id="PF00240">
    <property type="entry name" value="ubiquitin"/>
    <property type="match status" value="1"/>
</dbReference>
<sequence>MEASESDETVLVLVSLLSGEALAEFAAPKRSTVHDVKTRLRDQEGTPVRKQQLVYGCDILPDTVCLAELGSSDKLELRLVRKEAINFQWQATVGDGNCITSPEWCLDSSEAVSSRRCALSLRYYPTGFESKMLKDGNFSIMVQRPKSSILHARVHIAGVMRERLFTSAHGTLEGWINFASQEVLPSCETQQIGLEVLHCSMIPPPACSGSQASWDLRDALGRMPYAIGVPFVEEARIQSHELTPIHLRLAFFPGGHTAAPKNHVSVWVSPLQGLEDRSYVCSVDGSSPQRASGETVLHFPRLEVFGASGSGLDRPRHDAYDVGRGGHANYDKDGR</sequence>
<keyword evidence="4" id="KW-1185">Reference proteome</keyword>
<dbReference type="PROSITE" id="PS50053">
    <property type="entry name" value="UBIQUITIN_2"/>
    <property type="match status" value="1"/>
</dbReference>
<evidence type="ECO:0000259" key="2">
    <source>
        <dbReference type="PROSITE" id="PS50053"/>
    </source>
</evidence>
<dbReference type="InterPro" id="IPR000626">
    <property type="entry name" value="Ubiquitin-like_dom"/>
</dbReference>
<name>A0ABP0N543_9DINO</name>
<evidence type="ECO:0000256" key="1">
    <source>
        <dbReference type="SAM" id="MobiDB-lite"/>
    </source>
</evidence>
<dbReference type="SUPFAM" id="SSF54236">
    <property type="entry name" value="Ubiquitin-like"/>
    <property type="match status" value="1"/>
</dbReference>